<dbReference type="InterPro" id="IPR020476">
    <property type="entry name" value="Nudix_hydrolase"/>
</dbReference>
<organism evidence="7 8">
    <name type="scientific">Actinokineospora alba</name>
    <dbReference type="NCBI Taxonomy" id="504798"/>
    <lineage>
        <taxon>Bacteria</taxon>
        <taxon>Bacillati</taxon>
        <taxon>Actinomycetota</taxon>
        <taxon>Actinomycetes</taxon>
        <taxon>Pseudonocardiales</taxon>
        <taxon>Pseudonocardiaceae</taxon>
        <taxon>Actinokineospora</taxon>
    </lineage>
</organism>
<name>A0A1H0HFZ2_9PSEU</name>
<dbReference type="Gene3D" id="3.90.79.10">
    <property type="entry name" value="Nucleoside Triphosphate Pyrophosphohydrolase"/>
    <property type="match status" value="1"/>
</dbReference>
<dbReference type="GO" id="GO:0016787">
    <property type="term" value="F:hydrolase activity"/>
    <property type="evidence" value="ECO:0007669"/>
    <property type="project" value="UniProtKB-KW"/>
</dbReference>
<sequence>MAVPVVTDRLAARVLCVDPDHRVLLVHWRDPVDGSLLWEPPGGRVEPGEDPAATASRELAEETGIVGARLVPTPVPVRRDYLWCGKRYQTLELFFVAFVDDPDRVQAPELSARESEILMERRWWHWTDLLATPERVEPPEIRAVLRALAPEGPWLTATPEPVVADR</sequence>
<dbReference type="PANTHER" id="PTHR43046">
    <property type="entry name" value="GDP-MANNOSE MANNOSYL HYDROLASE"/>
    <property type="match status" value="1"/>
</dbReference>
<dbReference type="EMBL" id="FNJB01000002">
    <property type="protein sequence ID" value="SDO17954.1"/>
    <property type="molecule type" value="Genomic_DNA"/>
</dbReference>
<dbReference type="PROSITE" id="PS51462">
    <property type="entry name" value="NUDIX"/>
    <property type="match status" value="1"/>
</dbReference>
<dbReference type="Pfam" id="PF00293">
    <property type="entry name" value="NUDIX"/>
    <property type="match status" value="1"/>
</dbReference>
<evidence type="ECO:0000313" key="7">
    <source>
        <dbReference type="EMBL" id="SDO17954.1"/>
    </source>
</evidence>
<evidence type="ECO:0000313" key="8">
    <source>
        <dbReference type="Proteomes" id="UP000199651"/>
    </source>
</evidence>
<comment type="similarity">
    <text evidence="2 5">Belongs to the Nudix hydrolase family.</text>
</comment>
<comment type="cofactor">
    <cofactor evidence="1">
        <name>Mg(2+)</name>
        <dbReference type="ChEBI" id="CHEBI:18420"/>
    </cofactor>
</comment>
<keyword evidence="8" id="KW-1185">Reference proteome</keyword>
<feature type="domain" description="Nudix hydrolase" evidence="6">
    <location>
        <begin position="7"/>
        <end position="149"/>
    </location>
</feature>
<keyword evidence="3 5" id="KW-0378">Hydrolase</keyword>
<dbReference type="PROSITE" id="PS00893">
    <property type="entry name" value="NUDIX_BOX"/>
    <property type="match status" value="1"/>
</dbReference>
<dbReference type="AlphaFoldDB" id="A0A1H0HFZ2"/>
<evidence type="ECO:0000256" key="3">
    <source>
        <dbReference type="ARBA" id="ARBA00022801"/>
    </source>
</evidence>
<dbReference type="PANTHER" id="PTHR43046:SF12">
    <property type="entry name" value="GDP-MANNOSE MANNOSYL HYDROLASE"/>
    <property type="match status" value="1"/>
</dbReference>
<evidence type="ECO:0000259" key="6">
    <source>
        <dbReference type="PROSITE" id="PS51462"/>
    </source>
</evidence>
<dbReference type="InterPro" id="IPR000086">
    <property type="entry name" value="NUDIX_hydrolase_dom"/>
</dbReference>
<evidence type="ECO:0000256" key="2">
    <source>
        <dbReference type="ARBA" id="ARBA00005582"/>
    </source>
</evidence>
<evidence type="ECO:0000256" key="4">
    <source>
        <dbReference type="ARBA" id="ARBA00022842"/>
    </source>
</evidence>
<evidence type="ECO:0000256" key="1">
    <source>
        <dbReference type="ARBA" id="ARBA00001946"/>
    </source>
</evidence>
<dbReference type="SUPFAM" id="SSF55811">
    <property type="entry name" value="Nudix"/>
    <property type="match status" value="1"/>
</dbReference>
<keyword evidence="4" id="KW-0460">Magnesium</keyword>
<protein>
    <submittedName>
        <fullName evidence="7">ADP-ribose pyrophosphatase YjhB, NUDIX family</fullName>
    </submittedName>
</protein>
<dbReference type="Proteomes" id="UP000199651">
    <property type="component" value="Unassembled WGS sequence"/>
</dbReference>
<evidence type="ECO:0000256" key="5">
    <source>
        <dbReference type="RuleBase" id="RU003476"/>
    </source>
</evidence>
<dbReference type="PRINTS" id="PR00502">
    <property type="entry name" value="NUDIXFAMILY"/>
</dbReference>
<dbReference type="InterPro" id="IPR020084">
    <property type="entry name" value="NUDIX_hydrolase_CS"/>
</dbReference>
<reference evidence="8" key="1">
    <citation type="submission" date="2016-10" db="EMBL/GenBank/DDBJ databases">
        <authorList>
            <person name="Varghese N."/>
            <person name="Submissions S."/>
        </authorList>
    </citation>
    <scope>NUCLEOTIDE SEQUENCE [LARGE SCALE GENOMIC DNA]</scope>
    <source>
        <strain evidence="8">IBRC-M 10655</strain>
    </source>
</reference>
<accession>A0A1H0HFZ2</accession>
<dbReference type="RefSeq" id="WP_091370424.1">
    <property type="nucleotide sequence ID" value="NZ_FNDV01000001.1"/>
</dbReference>
<gene>
    <name evidence="7" type="ORF">SAMN05192558_10298</name>
</gene>
<proteinExistence type="inferred from homology"/>
<dbReference type="InterPro" id="IPR015797">
    <property type="entry name" value="NUDIX_hydrolase-like_dom_sf"/>
</dbReference>
<dbReference type="STRING" id="504798.SAMN05421871_101205"/>
<dbReference type="OrthoDB" id="9797415at2"/>